<feature type="region of interest" description="Disordered" evidence="1">
    <location>
        <begin position="407"/>
        <end position="429"/>
    </location>
</feature>
<gene>
    <name evidence="2" type="ORF">QCN29_21450</name>
</gene>
<dbReference type="Proteomes" id="UP001223144">
    <property type="component" value="Unassembled WGS sequence"/>
</dbReference>
<organism evidence="2 3">
    <name type="scientific">Streptomyces chengmaiensis</name>
    <dbReference type="NCBI Taxonomy" id="3040919"/>
    <lineage>
        <taxon>Bacteria</taxon>
        <taxon>Bacillati</taxon>
        <taxon>Actinomycetota</taxon>
        <taxon>Actinomycetes</taxon>
        <taxon>Kitasatosporales</taxon>
        <taxon>Streptomycetaceae</taxon>
        <taxon>Streptomyces</taxon>
    </lineage>
</organism>
<evidence type="ECO:0000313" key="3">
    <source>
        <dbReference type="Proteomes" id="UP001223144"/>
    </source>
</evidence>
<feature type="compositionally biased region" description="Basic and acidic residues" evidence="1">
    <location>
        <begin position="129"/>
        <end position="147"/>
    </location>
</feature>
<evidence type="ECO:0000256" key="1">
    <source>
        <dbReference type="SAM" id="MobiDB-lite"/>
    </source>
</evidence>
<proteinExistence type="predicted"/>
<keyword evidence="3" id="KW-1185">Reference proteome</keyword>
<dbReference type="EMBL" id="JARWBG010000025">
    <property type="protein sequence ID" value="MDH2391301.1"/>
    <property type="molecule type" value="Genomic_DNA"/>
</dbReference>
<reference evidence="2 3" key="1">
    <citation type="submission" date="2023-04" db="EMBL/GenBank/DDBJ databases">
        <title>Streptomyces chengmaiensis sp. nov. isolated from the stem of mangrove plant in Hainan.</title>
        <authorList>
            <person name="Huang X."/>
            <person name="Zhou S."/>
            <person name="Chu X."/>
            <person name="Xie Y."/>
            <person name="Lin Y."/>
        </authorList>
    </citation>
    <scope>NUCLEOTIDE SEQUENCE [LARGE SCALE GENOMIC DNA]</scope>
    <source>
        <strain evidence="2 3">HNM0663</strain>
    </source>
</reference>
<accession>A0ABT6HRE8</accession>
<dbReference type="RefSeq" id="WP_279930111.1">
    <property type="nucleotide sequence ID" value="NZ_JARWBG010000025.1"/>
</dbReference>
<comment type="caution">
    <text evidence="2">The sequence shown here is derived from an EMBL/GenBank/DDBJ whole genome shotgun (WGS) entry which is preliminary data.</text>
</comment>
<evidence type="ECO:0008006" key="4">
    <source>
        <dbReference type="Google" id="ProtNLM"/>
    </source>
</evidence>
<name>A0ABT6HRE8_9ACTN</name>
<sequence>MDQRWNRLIVGVALLGLAFGGWSLWTNLDELRTRARSQEEIAKACGGLVDPEKVLRLHGGTLRAQAPDDADDRITAPVTGTERCVVYRVTGKDKLFGLFQLSIRPKPNERYAHLVGNSVTAPFENEIREGTDNPVRDADIPMEHPLGDGRLGSYTQGRVTMKAVCDAPDNGKLTSVSATALASYDPDTVTAEERRTLAALAREAAQKAAAQLDCSAQLARPPKNLKPPNRRLGAATAADGTCAWYARFLHGADRGRLPDRFLAAPTSARAWTESCLLALSTDELRRIWPELNPWLHRDFELEPFLRHLPWWMQTESFFGDEATAVTAEGVIDQTPLKPGTAGEVGGANVWWASSTCQDQPALHTLTVAYPYDRTVRARLSAVFRAYVVDVTARRGCADVKFPSASAFKEAPEVKEPPRGSGRSRTPSAR</sequence>
<feature type="region of interest" description="Disordered" evidence="1">
    <location>
        <begin position="129"/>
        <end position="151"/>
    </location>
</feature>
<protein>
    <recommendedName>
        <fullName evidence="4">Secreted protein</fullName>
    </recommendedName>
</protein>
<evidence type="ECO:0000313" key="2">
    <source>
        <dbReference type="EMBL" id="MDH2391301.1"/>
    </source>
</evidence>